<accession>A0A9D4DUT6</accession>
<keyword evidence="2" id="KW-1185">Reference proteome</keyword>
<sequence length="66" mass="7350">MGMTVTCPFTTLYNSVNLWARRLSWSGGSSNLWSISVTQPGCLEPSTLVMNLAADRWTHSRRSMSV</sequence>
<name>A0A9D4DUT6_DREPO</name>
<organism evidence="1 2">
    <name type="scientific">Dreissena polymorpha</name>
    <name type="common">Zebra mussel</name>
    <name type="synonym">Mytilus polymorpha</name>
    <dbReference type="NCBI Taxonomy" id="45954"/>
    <lineage>
        <taxon>Eukaryota</taxon>
        <taxon>Metazoa</taxon>
        <taxon>Spiralia</taxon>
        <taxon>Lophotrochozoa</taxon>
        <taxon>Mollusca</taxon>
        <taxon>Bivalvia</taxon>
        <taxon>Autobranchia</taxon>
        <taxon>Heteroconchia</taxon>
        <taxon>Euheterodonta</taxon>
        <taxon>Imparidentia</taxon>
        <taxon>Neoheterodontei</taxon>
        <taxon>Myida</taxon>
        <taxon>Dreissenoidea</taxon>
        <taxon>Dreissenidae</taxon>
        <taxon>Dreissena</taxon>
    </lineage>
</organism>
<dbReference type="Proteomes" id="UP000828390">
    <property type="component" value="Unassembled WGS sequence"/>
</dbReference>
<proteinExistence type="predicted"/>
<reference evidence="1" key="2">
    <citation type="submission" date="2020-11" db="EMBL/GenBank/DDBJ databases">
        <authorList>
            <person name="McCartney M.A."/>
            <person name="Auch B."/>
            <person name="Kono T."/>
            <person name="Mallez S."/>
            <person name="Becker A."/>
            <person name="Gohl D.M."/>
            <person name="Silverstein K.A.T."/>
            <person name="Koren S."/>
            <person name="Bechman K.B."/>
            <person name="Herman A."/>
            <person name="Abrahante J.E."/>
            <person name="Garbe J."/>
        </authorList>
    </citation>
    <scope>NUCLEOTIDE SEQUENCE</scope>
    <source>
        <strain evidence="1">Duluth1</strain>
        <tissue evidence="1">Whole animal</tissue>
    </source>
</reference>
<evidence type="ECO:0000313" key="2">
    <source>
        <dbReference type="Proteomes" id="UP000828390"/>
    </source>
</evidence>
<gene>
    <name evidence="1" type="ORF">DPMN_190351</name>
</gene>
<comment type="caution">
    <text evidence="1">The sequence shown here is derived from an EMBL/GenBank/DDBJ whole genome shotgun (WGS) entry which is preliminary data.</text>
</comment>
<dbReference type="EMBL" id="JAIWYP010000010">
    <property type="protein sequence ID" value="KAH3755653.1"/>
    <property type="molecule type" value="Genomic_DNA"/>
</dbReference>
<reference evidence="1" key="1">
    <citation type="journal article" date="2019" name="bioRxiv">
        <title>The Genome of the Zebra Mussel, Dreissena polymorpha: A Resource for Invasive Species Research.</title>
        <authorList>
            <person name="McCartney M.A."/>
            <person name="Auch B."/>
            <person name="Kono T."/>
            <person name="Mallez S."/>
            <person name="Zhang Y."/>
            <person name="Obille A."/>
            <person name="Becker A."/>
            <person name="Abrahante J.E."/>
            <person name="Garbe J."/>
            <person name="Badalamenti J.P."/>
            <person name="Herman A."/>
            <person name="Mangelson H."/>
            <person name="Liachko I."/>
            <person name="Sullivan S."/>
            <person name="Sone E.D."/>
            <person name="Koren S."/>
            <person name="Silverstein K.A.T."/>
            <person name="Beckman K.B."/>
            <person name="Gohl D.M."/>
        </authorList>
    </citation>
    <scope>NUCLEOTIDE SEQUENCE</scope>
    <source>
        <strain evidence="1">Duluth1</strain>
        <tissue evidence="1">Whole animal</tissue>
    </source>
</reference>
<protein>
    <submittedName>
        <fullName evidence="1">Uncharacterized protein</fullName>
    </submittedName>
</protein>
<evidence type="ECO:0000313" key="1">
    <source>
        <dbReference type="EMBL" id="KAH3755653.1"/>
    </source>
</evidence>
<dbReference type="AlphaFoldDB" id="A0A9D4DUT6"/>